<proteinExistence type="predicted"/>
<keyword evidence="2" id="KW-1185">Reference proteome</keyword>
<gene>
    <name evidence="1" type="ORF">FNL39_101720</name>
</gene>
<comment type="caution">
    <text evidence="1">The sequence shown here is derived from an EMBL/GenBank/DDBJ whole genome shotgun (WGS) entry which is preliminary data.</text>
</comment>
<sequence>MSNKGFRVFVIAEEWPTWPVTTVLWAMTGLLRLLTSGSGA</sequence>
<dbReference type="Proteomes" id="UP000798951">
    <property type="component" value="Unassembled WGS sequence"/>
</dbReference>
<evidence type="ECO:0000313" key="1">
    <source>
        <dbReference type="EMBL" id="KAF0849282.1"/>
    </source>
</evidence>
<reference evidence="1 2" key="1">
    <citation type="submission" date="2019-07" db="EMBL/GenBank/DDBJ databases">
        <title>Genomic Encyclopedia of Type Strains, Phase IV (KMG-IV): sequencing the most valuable type-strain genomes for metagenomic binning, comparative biology and taxonomic classification.</title>
        <authorList>
            <person name="Goeker M."/>
        </authorList>
    </citation>
    <scope>NUCLEOTIDE SEQUENCE [LARGE SCALE GENOMIC DNA]</scope>
    <source>
        <strain evidence="1 2">DSM 44831</strain>
    </source>
</reference>
<dbReference type="RefSeq" id="WP_255285036.1">
    <property type="nucleotide sequence ID" value="NZ_VMSD01000001.1"/>
</dbReference>
<organism evidence="1 2">
    <name type="scientific">Nocardia caishijiensis</name>
    <dbReference type="NCBI Taxonomy" id="184756"/>
    <lineage>
        <taxon>Bacteria</taxon>
        <taxon>Bacillati</taxon>
        <taxon>Actinomycetota</taxon>
        <taxon>Actinomycetes</taxon>
        <taxon>Mycobacteriales</taxon>
        <taxon>Nocardiaceae</taxon>
        <taxon>Nocardia</taxon>
    </lineage>
</organism>
<dbReference type="EMBL" id="VMSD01000001">
    <property type="protein sequence ID" value="KAF0849282.1"/>
    <property type="molecule type" value="Genomic_DNA"/>
</dbReference>
<accession>A0ABQ6YTZ0</accession>
<evidence type="ECO:0000313" key="2">
    <source>
        <dbReference type="Proteomes" id="UP000798951"/>
    </source>
</evidence>
<name>A0ABQ6YTZ0_9NOCA</name>
<protein>
    <submittedName>
        <fullName evidence="1">Uncharacterized protein</fullName>
    </submittedName>
</protein>